<evidence type="ECO:0000313" key="3">
    <source>
        <dbReference type="EMBL" id="CAH0388422.1"/>
    </source>
</evidence>
<sequence length="979" mass="108057">MSNREEQTGPQQSLDATGMRVLQCAPPPPPGMDRVFVITYVHNHGHESRTIYRLANPVRDVGVQTEMITPPPRFSAATNQPPPPPQFFVATNLPTPPPQFSAATNQPPPPPQFFVATNQPPPPPQLSREQIVAGRGRGYISPRLQQRLGPAPEQRPGPSQCHQDQRPNPNRPRPILGAVRSVWCDAPHTIMQCDELLRLTPSQRRVAQRRRGRCPNCLSTHSLPFCNSPKRCAAPKCGKKHNTLLHEGPGGIPARCVTTEDILCSFFLCIASLVTLTICFPLSLSLIFISLATRDSTLTSEQFCFLFYAQYLAVELNSQSVSAVDLMSTETDNNNTIPVGRRGRTRLRFRGFSCRARRSGNLLDASLARVVRHVRFRSGIPRLLIAVPFTPYLKYLTLLSGSSHNYVAAKSTRNRFLKLRRVSSSSYFMLDRADKARAKKNLGAALAESRATLINRQLPRQAGEGTSSNTHNAAETAALIAEDVTDLESDAETLDKSIKCVPSGQNSELSQTENSQNQNPSATPDNIQPVSKKARMERKEDPTIGILIFLLVLDISQKQPKICVFKLYQAMPQCSVNVGCRAATSSMIVKIAAIEHRGGLGRAISQVESRNVIERGRESRAGRARNAEPIGTVLLELEGPVNGATLVTVYRQKAIYIYPDEDLTIEVDDEPLLSEDDRFDDLELSPEDPLDWLHSPDVPEEIPLLNDLDIAAEIDIPDIDASTNPGDYFNIPDPVELTEDVKINAPNGASANINITGNSQNGATDITTNDILIQLARGINRDESFILNIDHENVFSSSIPCIINAGSKLTNKLKIKFNNAAGGEEMGIDISGLTLEFCQLAITDLQQSMLFYGTDKKLLNNDSHAVKEKHFFCGGVIVALSLIHGGPCPDFFAEFLLDSIFTGSAQPKMEDLKFPLVAKDIEELRCAKTIDEAETVLKHSEVLDIAGCRKRIHELEEVRLMKCDDFRSVIENPKLFLIL</sequence>
<feature type="compositionally biased region" description="Polar residues" evidence="1">
    <location>
        <begin position="503"/>
        <end position="529"/>
    </location>
</feature>
<keyword evidence="2" id="KW-1133">Transmembrane helix</keyword>
<proteinExistence type="predicted"/>
<gene>
    <name evidence="3" type="ORF">BEMITA_LOCUS7336</name>
</gene>
<feature type="transmembrane region" description="Helical" evidence="2">
    <location>
        <begin position="265"/>
        <end position="289"/>
    </location>
</feature>
<name>A0A9P0ADF1_BEMTA</name>
<dbReference type="EMBL" id="OU963865">
    <property type="protein sequence ID" value="CAH0388422.1"/>
    <property type="molecule type" value="Genomic_DNA"/>
</dbReference>
<dbReference type="Proteomes" id="UP001152759">
    <property type="component" value="Chromosome 4"/>
</dbReference>
<evidence type="ECO:0000256" key="1">
    <source>
        <dbReference type="SAM" id="MobiDB-lite"/>
    </source>
</evidence>
<evidence type="ECO:0000256" key="2">
    <source>
        <dbReference type="SAM" id="Phobius"/>
    </source>
</evidence>
<dbReference type="AlphaFoldDB" id="A0A9P0ADF1"/>
<dbReference type="GO" id="GO:0004842">
    <property type="term" value="F:ubiquitin-protein transferase activity"/>
    <property type="evidence" value="ECO:0007669"/>
    <property type="project" value="InterPro"/>
</dbReference>
<evidence type="ECO:0000313" key="4">
    <source>
        <dbReference type="Proteomes" id="UP001152759"/>
    </source>
</evidence>
<accession>A0A9P0ADF1</accession>
<dbReference type="SUPFAM" id="SSF56204">
    <property type="entry name" value="Hect, E3 ligase catalytic domain"/>
    <property type="match status" value="1"/>
</dbReference>
<feature type="region of interest" description="Disordered" evidence="1">
    <location>
        <begin position="147"/>
        <end position="174"/>
    </location>
</feature>
<keyword evidence="2" id="KW-0812">Transmembrane</keyword>
<feature type="region of interest" description="Disordered" evidence="1">
    <location>
        <begin position="501"/>
        <end position="536"/>
    </location>
</feature>
<dbReference type="Gene3D" id="3.90.1750.10">
    <property type="entry name" value="Hect, E3 ligase catalytic domains"/>
    <property type="match status" value="1"/>
</dbReference>
<organism evidence="3 4">
    <name type="scientific">Bemisia tabaci</name>
    <name type="common">Sweetpotato whitefly</name>
    <name type="synonym">Aleurodes tabaci</name>
    <dbReference type="NCBI Taxonomy" id="7038"/>
    <lineage>
        <taxon>Eukaryota</taxon>
        <taxon>Metazoa</taxon>
        <taxon>Ecdysozoa</taxon>
        <taxon>Arthropoda</taxon>
        <taxon>Hexapoda</taxon>
        <taxon>Insecta</taxon>
        <taxon>Pterygota</taxon>
        <taxon>Neoptera</taxon>
        <taxon>Paraneoptera</taxon>
        <taxon>Hemiptera</taxon>
        <taxon>Sternorrhyncha</taxon>
        <taxon>Aleyrodoidea</taxon>
        <taxon>Aleyrodidae</taxon>
        <taxon>Aleyrodinae</taxon>
        <taxon>Bemisia</taxon>
    </lineage>
</organism>
<feature type="region of interest" description="Disordered" evidence="1">
    <location>
        <begin position="1"/>
        <end position="27"/>
    </location>
</feature>
<protein>
    <recommendedName>
        <fullName evidence="5">HECT domain-containing protein</fullName>
    </recommendedName>
</protein>
<dbReference type="InterPro" id="IPR035983">
    <property type="entry name" value="Hect_E3_ubiquitin_ligase"/>
</dbReference>
<evidence type="ECO:0008006" key="5">
    <source>
        <dbReference type="Google" id="ProtNLM"/>
    </source>
</evidence>
<keyword evidence="2" id="KW-0472">Membrane</keyword>
<reference evidence="3" key="1">
    <citation type="submission" date="2021-12" db="EMBL/GenBank/DDBJ databases">
        <authorList>
            <person name="King R."/>
        </authorList>
    </citation>
    <scope>NUCLEOTIDE SEQUENCE</scope>
</reference>
<feature type="region of interest" description="Disordered" evidence="1">
    <location>
        <begin position="69"/>
        <end position="128"/>
    </location>
</feature>
<keyword evidence="4" id="KW-1185">Reference proteome</keyword>